<evidence type="ECO:0000259" key="2">
    <source>
        <dbReference type="PROSITE" id="PS51740"/>
    </source>
</evidence>
<sequence>MKATGIVRRIDDLGRVVIPKELRRVLGIKAGDPLEIFTDGNYVSFRKYAPGCSLCGFSDKKLVELYPDKLVCTGCVDLITKSQDKLHSSALPAEEYEF</sequence>
<dbReference type="Proteomes" id="UP000094974">
    <property type="component" value="Unassembled WGS sequence"/>
</dbReference>
<dbReference type="Gene3D" id="2.10.260.10">
    <property type="match status" value="1"/>
</dbReference>
<keyword evidence="4" id="KW-1185">Reference proteome</keyword>
<dbReference type="InterPro" id="IPR037914">
    <property type="entry name" value="SpoVT-AbrB_sf"/>
</dbReference>
<gene>
    <name evidence="3" type="ORF">A7312_04680</name>
</gene>
<evidence type="ECO:0000256" key="1">
    <source>
        <dbReference type="PROSITE-ProRule" id="PRU01076"/>
    </source>
</evidence>
<evidence type="ECO:0000313" key="3">
    <source>
        <dbReference type="EMBL" id="ODA08704.1"/>
    </source>
</evidence>
<protein>
    <recommendedName>
        <fullName evidence="2">SpoVT-AbrB domain-containing protein</fullName>
    </recommendedName>
</protein>
<dbReference type="NCBIfam" id="TIGR01439">
    <property type="entry name" value="lp_hng_hel_AbrB"/>
    <property type="match status" value="1"/>
</dbReference>
<dbReference type="PROSITE" id="PS51740">
    <property type="entry name" value="SPOVT_ABRB"/>
    <property type="match status" value="1"/>
</dbReference>
<proteinExistence type="predicted"/>
<dbReference type="PANTHER" id="PTHR34860">
    <property type="entry name" value="REPRESSOR-LIKE PROTEIN SSO7C3"/>
    <property type="match status" value="1"/>
</dbReference>
<dbReference type="Pfam" id="PF04014">
    <property type="entry name" value="MazE_antitoxin"/>
    <property type="match status" value="1"/>
</dbReference>
<dbReference type="InterPro" id="IPR052975">
    <property type="entry name" value="Repressor-like_regulatory"/>
</dbReference>
<dbReference type="SUPFAM" id="SSF89447">
    <property type="entry name" value="AbrB/MazE/MraZ-like"/>
    <property type="match status" value="1"/>
</dbReference>
<feature type="domain" description="SpoVT-AbrB" evidence="2">
    <location>
        <begin position="5"/>
        <end position="50"/>
    </location>
</feature>
<keyword evidence="1" id="KW-0238">DNA-binding</keyword>
<dbReference type="PANTHER" id="PTHR34860:SF6">
    <property type="entry name" value="REPRESSOR-LIKE PROTEIN SSO7C3"/>
    <property type="match status" value="1"/>
</dbReference>
<reference evidence="4" key="1">
    <citation type="submission" date="2016-05" db="EMBL/GenBank/DDBJ databases">
        <title>Whole genome shotgun sequencing of cultured foodborne pathogen.</title>
        <authorList>
            <person name="Zheng J."/>
            <person name="Timme R."/>
            <person name="Allard M."/>
            <person name="Strain E."/>
            <person name="Luo Y."/>
            <person name="Brown E."/>
        </authorList>
    </citation>
    <scope>NUCLEOTIDE SEQUENCE [LARGE SCALE GENOMIC DNA]</scope>
    <source>
        <strain evidence="4">CFSAN034343</strain>
    </source>
</reference>
<accession>A0ABX2ZB56</accession>
<dbReference type="RefSeq" id="WP_068940026.1">
    <property type="nucleotide sequence ID" value="NZ_LYND01000129.1"/>
</dbReference>
<name>A0ABX2ZB56_PAEPO</name>
<comment type="caution">
    <text evidence="3">The sequence shown here is derived from an EMBL/GenBank/DDBJ whole genome shotgun (WGS) entry which is preliminary data.</text>
</comment>
<evidence type="ECO:0000313" key="4">
    <source>
        <dbReference type="Proteomes" id="UP000094974"/>
    </source>
</evidence>
<dbReference type="InterPro" id="IPR007159">
    <property type="entry name" value="SpoVT-AbrB_dom"/>
</dbReference>
<organism evidence="3 4">
    <name type="scientific">Paenibacillus polymyxa</name>
    <name type="common">Bacillus polymyxa</name>
    <dbReference type="NCBI Taxonomy" id="1406"/>
    <lineage>
        <taxon>Bacteria</taxon>
        <taxon>Bacillati</taxon>
        <taxon>Bacillota</taxon>
        <taxon>Bacilli</taxon>
        <taxon>Bacillales</taxon>
        <taxon>Paenibacillaceae</taxon>
        <taxon>Paenibacillus</taxon>
    </lineage>
</organism>
<dbReference type="EMBL" id="LYND01000129">
    <property type="protein sequence ID" value="ODA08704.1"/>
    <property type="molecule type" value="Genomic_DNA"/>
</dbReference>
<dbReference type="SMART" id="SM00966">
    <property type="entry name" value="SpoVT_AbrB"/>
    <property type="match status" value="1"/>
</dbReference>